<dbReference type="OrthoDB" id="166659at2759"/>
<comment type="caution">
    <text evidence="2">The sequence shown here is derived from an EMBL/GenBank/DDBJ whole genome shotgun (WGS) entry which is preliminary data.</text>
</comment>
<organism evidence="2 3">
    <name type="scientific">Thraustotheca clavata</name>
    <dbReference type="NCBI Taxonomy" id="74557"/>
    <lineage>
        <taxon>Eukaryota</taxon>
        <taxon>Sar</taxon>
        <taxon>Stramenopiles</taxon>
        <taxon>Oomycota</taxon>
        <taxon>Saprolegniomycetes</taxon>
        <taxon>Saprolegniales</taxon>
        <taxon>Achlyaceae</taxon>
        <taxon>Thraustotheca</taxon>
    </lineage>
</organism>
<dbReference type="EMBL" id="JNBS01000370">
    <property type="protein sequence ID" value="OQS06146.1"/>
    <property type="molecule type" value="Genomic_DNA"/>
</dbReference>
<dbReference type="GO" id="GO:0000226">
    <property type="term" value="P:microtubule cytoskeleton organization"/>
    <property type="evidence" value="ECO:0007669"/>
    <property type="project" value="TreeGrafter"/>
</dbReference>
<dbReference type="InterPro" id="IPR011989">
    <property type="entry name" value="ARM-like"/>
</dbReference>
<dbReference type="Proteomes" id="UP000243217">
    <property type="component" value="Unassembled WGS sequence"/>
</dbReference>
<dbReference type="InterPro" id="IPR034085">
    <property type="entry name" value="TOG"/>
</dbReference>
<gene>
    <name evidence="2" type="ORF">THRCLA_01791</name>
</gene>
<dbReference type="SUPFAM" id="SSF48371">
    <property type="entry name" value="ARM repeat"/>
    <property type="match status" value="1"/>
</dbReference>
<evidence type="ECO:0000313" key="2">
    <source>
        <dbReference type="EMBL" id="OQS06146.1"/>
    </source>
</evidence>
<name>A0A1W0A788_9STRA</name>
<evidence type="ECO:0000259" key="1">
    <source>
        <dbReference type="SMART" id="SM01349"/>
    </source>
</evidence>
<dbReference type="GO" id="GO:0005881">
    <property type="term" value="C:cytoplasmic microtubule"/>
    <property type="evidence" value="ECO:0007669"/>
    <property type="project" value="TreeGrafter"/>
</dbReference>
<accession>A0A1W0A788</accession>
<dbReference type="AlphaFoldDB" id="A0A1W0A788"/>
<protein>
    <recommendedName>
        <fullName evidence="1">TOG domain-containing protein</fullName>
    </recommendedName>
</protein>
<proteinExistence type="predicted"/>
<dbReference type="PANTHER" id="PTHR21567:SF87">
    <property type="entry name" value="CRESCERIN-LIKE PROTEIN CHE-12"/>
    <property type="match status" value="1"/>
</dbReference>
<dbReference type="SMART" id="SM01349">
    <property type="entry name" value="TOG"/>
    <property type="match status" value="1"/>
</dbReference>
<keyword evidence="3" id="KW-1185">Reference proteome</keyword>
<dbReference type="GO" id="GO:0008017">
    <property type="term" value="F:microtubule binding"/>
    <property type="evidence" value="ECO:0007669"/>
    <property type="project" value="TreeGrafter"/>
</dbReference>
<feature type="domain" description="TOG" evidence="1">
    <location>
        <begin position="48"/>
        <end position="278"/>
    </location>
</feature>
<sequence length="303" mass="33409">MKIMEMLPPMPSPKDDNPADGLVSESCLCLYTLELADDKSANVLVTQDLKPLDTPEEAITSALLSIASENWFVQYEAIEIFRRALVHHSSLAAPHLANVLDVLQDASMNLRSTTSKNALLALAECFEYTNEEVKTFDLQHVIEAIMKRAACEKRFLRDAATLCLKNLATFVHTFPVLCTFTGFSTNKNSKLVTAAANATSLCLLHMQLEGESLRVHQISEILPGIAQFQNGKDAKAREDATRSLLLLVAFAETPEAFQKIVSQTIHDKIVAAKVLQLLHAKKESVPVKTNGLRAALRSRNNPQ</sequence>
<reference evidence="2 3" key="1">
    <citation type="journal article" date="2014" name="Genome Biol. Evol.">
        <title>The secreted proteins of Achlya hypogyna and Thraustotheca clavata identify the ancestral oomycete secretome and reveal gene acquisitions by horizontal gene transfer.</title>
        <authorList>
            <person name="Misner I."/>
            <person name="Blouin N."/>
            <person name="Leonard G."/>
            <person name="Richards T.A."/>
            <person name="Lane C.E."/>
        </authorList>
    </citation>
    <scope>NUCLEOTIDE SEQUENCE [LARGE SCALE GENOMIC DNA]</scope>
    <source>
        <strain evidence="2 3">ATCC 34112</strain>
    </source>
</reference>
<evidence type="ECO:0000313" key="3">
    <source>
        <dbReference type="Proteomes" id="UP000243217"/>
    </source>
</evidence>
<dbReference type="Gene3D" id="1.25.10.10">
    <property type="entry name" value="Leucine-rich Repeat Variant"/>
    <property type="match status" value="1"/>
</dbReference>
<dbReference type="PANTHER" id="PTHR21567">
    <property type="entry name" value="CLASP"/>
    <property type="match status" value="1"/>
</dbReference>
<dbReference type="InterPro" id="IPR016024">
    <property type="entry name" value="ARM-type_fold"/>
</dbReference>